<feature type="transmembrane region" description="Helical" evidence="1">
    <location>
        <begin position="124"/>
        <end position="142"/>
    </location>
</feature>
<dbReference type="EMBL" id="MNPL01021444">
    <property type="protein sequence ID" value="OQR69336.1"/>
    <property type="molecule type" value="Genomic_DNA"/>
</dbReference>
<protein>
    <submittedName>
        <fullName evidence="2">Uncharacterized protein</fullName>
    </submittedName>
</protein>
<dbReference type="AlphaFoldDB" id="A0A1V9X7G3"/>
<organism evidence="2 3">
    <name type="scientific">Tropilaelaps mercedesae</name>
    <dbReference type="NCBI Taxonomy" id="418985"/>
    <lineage>
        <taxon>Eukaryota</taxon>
        <taxon>Metazoa</taxon>
        <taxon>Ecdysozoa</taxon>
        <taxon>Arthropoda</taxon>
        <taxon>Chelicerata</taxon>
        <taxon>Arachnida</taxon>
        <taxon>Acari</taxon>
        <taxon>Parasitiformes</taxon>
        <taxon>Mesostigmata</taxon>
        <taxon>Gamasina</taxon>
        <taxon>Dermanyssoidea</taxon>
        <taxon>Laelapidae</taxon>
        <taxon>Tropilaelaps</taxon>
    </lineage>
</organism>
<dbReference type="InParanoid" id="A0A1V9X7G3"/>
<keyword evidence="3" id="KW-1185">Reference proteome</keyword>
<feature type="transmembrane region" description="Helical" evidence="1">
    <location>
        <begin position="53"/>
        <end position="76"/>
    </location>
</feature>
<name>A0A1V9X7G3_9ACAR</name>
<accession>A0A1V9X7G3</accession>
<keyword evidence="1" id="KW-0472">Membrane</keyword>
<gene>
    <name evidence="2" type="ORF">BIW11_12323</name>
</gene>
<evidence type="ECO:0000256" key="1">
    <source>
        <dbReference type="SAM" id="Phobius"/>
    </source>
</evidence>
<proteinExistence type="predicted"/>
<evidence type="ECO:0000313" key="2">
    <source>
        <dbReference type="EMBL" id="OQR69336.1"/>
    </source>
</evidence>
<evidence type="ECO:0000313" key="3">
    <source>
        <dbReference type="Proteomes" id="UP000192247"/>
    </source>
</evidence>
<keyword evidence="1" id="KW-1133">Transmembrane helix</keyword>
<feature type="transmembrane region" description="Helical" evidence="1">
    <location>
        <begin position="17"/>
        <end position="41"/>
    </location>
</feature>
<reference evidence="2 3" key="1">
    <citation type="journal article" date="2017" name="Gigascience">
        <title>Draft genome of the honey bee ectoparasitic mite, Tropilaelaps mercedesae, is shaped by the parasitic life history.</title>
        <authorList>
            <person name="Dong X."/>
            <person name="Armstrong S.D."/>
            <person name="Xia D."/>
            <person name="Makepeace B.L."/>
            <person name="Darby A.C."/>
            <person name="Kadowaki T."/>
        </authorList>
    </citation>
    <scope>NUCLEOTIDE SEQUENCE [LARGE SCALE GENOMIC DNA]</scope>
    <source>
        <strain evidence="2">Wuxi-XJTLU</strain>
    </source>
</reference>
<comment type="caution">
    <text evidence="2">The sequence shown here is derived from an EMBL/GenBank/DDBJ whole genome shotgun (WGS) entry which is preliminary data.</text>
</comment>
<sequence>MRIKVTLTSRRLVGLKLYYSLFSCFSVRVYLAMWVSLFVLAFTNLAPEKHRILLYYMVLFVTMLEHGVLLVMVRGSEATPRIVWVSSAIVAGCVGSIAVCHISELPAVKRTRKFETALKATVPVFKLLLSCFIGLLGIVLVLL</sequence>
<keyword evidence="1" id="KW-0812">Transmembrane</keyword>
<feature type="transmembrane region" description="Helical" evidence="1">
    <location>
        <begin position="82"/>
        <end position="103"/>
    </location>
</feature>
<dbReference type="Proteomes" id="UP000192247">
    <property type="component" value="Unassembled WGS sequence"/>
</dbReference>